<accession>A0A6J7WGC5</accession>
<proteinExistence type="predicted"/>
<evidence type="ECO:0000313" key="1">
    <source>
        <dbReference type="EMBL" id="CAB5212772.1"/>
    </source>
</evidence>
<protein>
    <submittedName>
        <fullName evidence="1">Uncharacterized protein</fullName>
    </submittedName>
</protein>
<reference evidence="1" key="1">
    <citation type="submission" date="2020-05" db="EMBL/GenBank/DDBJ databases">
        <authorList>
            <person name="Chiriac C."/>
            <person name="Salcher M."/>
            <person name="Ghai R."/>
            <person name="Kavagutti S V."/>
        </authorList>
    </citation>
    <scope>NUCLEOTIDE SEQUENCE</scope>
</reference>
<name>A0A6J7WGC5_9CAUD</name>
<organism evidence="1">
    <name type="scientific">uncultured Caudovirales phage</name>
    <dbReference type="NCBI Taxonomy" id="2100421"/>
    <lineage>
        <taxon>Viruses</taxon>
        <taxon>Duplodnaviria</taxon>
        <taxon>Heunggongvirae</taxon>
        <taxon>Uroviricota</taxon>
        <taxon>Caudoviricetes</taxon>
        <taxon>Peduoviridae</taxon>
        <taxon>Maltschvirus</taxon>
        <taxon>Maltschvirus maltsch</taxon>
    </lineage>
</organism>
<gene>
    <name evidence="1" type="ORF">UFOVP189_47</name>
</gene>
<dbReference type="EMBL" id="LR798234">
    <property type="protein sequence ID" value="CAB5212772.1"/>
    <property type="molecule type" value="Genomic_DNA"/>
</dbReference>
<sequence>MTVEDLSDVVFLTKRGTQKAIKRMREDGSVYIKSWQRTGGKLAPVYALGNKPDAPKLEAMSGYERVKRSRTKESSEDRDFRLARQRALHRKIKVHPLMAAFYSIAK</sequence>